<reference evidence="2" key="2">
    <citation type="submission" date="2019-02" db="EMBL/GenBank/DDBJ databases">
        <title>Opniocepnalus argus Var Kimnra genome.</title>
        <authorList>
            <person name="Zhou C."/>
            <person name="Xiao S."/>
        </authorList>
    </citation>
    <scope>NUCLEOTIDE SEQUENCE [LARGE SCALE GENOMIC DNA]</scope>
</reference>
<protein>
    <submittedName>
        <fullName evidence="1">Uncharacterized protein</fullName>
    </submittedName>
</protein>
<sequence length="75" mass="7856">MRTSILKPPESGDLKGPASSEVAVLTWNHTAPTPPLDGSVSPPANLELDAVTENFCNNRSSCPSQYLSGATPTCK</sequence>
<proteinExistence type="predicted"/>
<organism evidence="1 2">
    <name type="scientific">Channa argus</name>
    <name type="common">Northern snakehead</name>
    <name type="synonym">Ophicephalus argus</name>
    <dbReference type="NCBI Taxonomy" id="215402"/>
    <lineage>
        <taxon>Eukaryota</taxon>
        <taxon>Metazoa</taxon>
        <taxon>Chordata</taxon>
        <taxon>Craniata</taxon>
        <taxon>Vertebrata</taxon>
        <taxon>Euteleostomi</taxon>
        <taxon>Actinopterygii</taxon>
        <taxon>Neopterygii</taxon>
        <taxon>Teleostei</taxon>
        <taxon>Neoteleostei</taxon>
        <taxon>Acanthomorphata</taxon>
        <taxon>Anabantaria</taxon>
        <taxon>Anabantiformes</taxon>
        <taxon>Channoidei</taxon>
        <taxon>Channidae</taxon>
        <taxon>Channa</taxon>
    </lineage>
</organism>
<dbReference type="EMBL" id="CM015715">
    <property type="protein sequence ID" value="KAF3688366.1"/>
    <property type="molecule type" value="Genomic_DNA"/>
</dbReference>
<dbReference type="Proteomes" id="UP000503349">
    <property type="component" value="Chromosome 4"/>
</dbReference>
<evidence type="ECO:0000313" key="1">
    <source>
        <dbReference type="EMBL" id="KAF3688366.1"/>
    </source>
</evidence>
<evidence type="ECO:0000313" key="2">
    <source>
        <dbReference type="Proteomes" id="UP000503349"/>
    </source>
</evidence>
<gene>
    <name evidence="1" type="ORF">EXN66_Car004038</name>
</gene>
<accession>A0A6G1PEA4</accession>
<keyword evidence="2" id="KW-1185">Reference proteome</keyword>
<name>A0A6G1PEA4_CHAAH</name>
<reference evidence="1 2" key="1">
    <citation type="submission" date="2019-02" db="EMBL/GenBank/DDBJ databases">
        <title>Opniocepnalus argus genome.</title>
        <authorList>
            <person name="Zhou C."/>
            <person name="Xiao S."/>
        </authorList>
    </citation>
    <scope>NUCLEOTIDE SEQUENCE [LARGE SCALE GENOMIC DNA]</scope>
    <source>
        <strain evidence="1">OARG1902GOOAL</strain>
        <tissue evidence="1">Muscle</tissue>
    </source>
</reference>
<dbReference type="AlphaFoldDB" id="A0A6G1PEA4"/>